<sequence>MSIDYKIYLVNESASGKNLWCFLSEPEGLNKKSVYANSSTGIFVEPNYLGLNYFVIPYKYALQAGASNNAVQANTKIESSIESTISIDVELGKVYDTQYATAPPKKGPNLTVNQSGSSPTGTLQIQTNSFNKVENEEQKWFENATFGIEMSNGFIGSTWAPAPNEATTITPQFKFYITTGSFEPGTLTDFSIISKNAAEVNLSDFKSLEVTVTLTSEGTFLVTPGQPAQSLTSINKLGIIERYSKLVNTHNQLVERHAETIYLHHQALSKLFSARML</sequence>
<feature type="region of interest" description="Disordered" evidence="1">
    <location>
        <begin position="105"/>
        <end position="124"/>
    </location>
</feature>
<dbReference type="EMBL" id="AUXX01000005">
    <property type="protein sequence ID" value="KZN69233.1"/>
    <property type="molecule type" value="Genomic_DNA"/>
</dbReference>
<evidence type="ECO:0000313" key="2">
    <source>
        <dbReference type="EMBL" id="KZN69233.1"/>
    </source>
</evidence>
<comment type="caution">
    <text evidence="2">The sequence shown here is derived from an EMBL/GenBank/DDBJ whole genome shotgun (WGS) entry which is preliminary data.</text>
</comment>
<evidence type="ECO:0000256" key="1">
    <source>
        <dbReference type="SAM" id="MobiDB-lite"/>
    </source>
</evidence>
<gene>
    <name evidence="2" type="ORF">N478_11410</name>
</gene>
<accession>A0A162BAN8</accession>
<dbReference type="Proteomes" id="UP000076661">
    <property type="component" value="Unassembled WGS sequence"/>
</dbReference>
<protein>
    <submittedName>
        <fullName evidence="2">Uncharacterized protein</fullName>
    </submittedName>
</protein>
<evidence type="ECO:0000313" key="3">
    <source>
        <dbReference type="Proteomes" id="UP000076661"/>
    </source>
</evidence>
<name>A0A162BAN8_9GAMM</name>
<proteinExistence type="predicted"/>
<dbReference type="AlphaFoldDB" id="A0A162BAN8"/>
<reference evidence="2 3" key="1">
    <citation type="submission" date="2013-07" db="EMBL/GenBank/DDBJ databases">
        <title>Comparative Genomic and Metabolomic Analysis of Twelve Strains of Pseudoalteromonas luteoviolacea.</title>
        <authorList>
            <person name="Vynne N.G."/>
            <person name="Mansson M."/>
            <person name="Gram L."/>
        </authorList>
    </citation>
    <scope>NUCLEOTIDE SEQUENCE [LARGE SCALE GENOMIC DNA]</scope>
    <source>
        <strain evidence="2 3">S4060-1</strain>
    </source>
</reference>
<feature type="compositionally biased region" description="Polar residues" evidence="1">
    <location>
        <begin position="110"/>
        <end position="124"/>
    </location>
</feature>
<organism evidence="2 3">
    <name type="scientific">Pseudoalteromonas luteoviolacea S4060-1</name>
    <dbReference type="NCBI Taxonomy" id="1365257"/>
    <lineage>
        <taxon>Bacteria</taxon>
        <taxon>Pseudomonadati</taxon>
        <taxon>Pseudomonadota</taxon>
        <taxon>Gammaproteobacteria</taxon>
        <taxon>Alteromonadales</taxon>
        <taxon>Pseudoalteromonadaceae</taxon>
        <taxon>Pseudoalteromonas</taxon>
    </lineage>
</organism>
<dbReference type="RefSeq" id="WP_063379984.1">
    <property type="nucleotide sequence ID" value="NZ_AUXX01000005.1"/>
</dbReference>
<dbReference type="PATRIC" id="fig|1365257.3.peg.681"/>